<sequence>MITDNFVWKTITNCFMCKRGKGIYFFKTNFRNKSKSLKFQNNNIVTKTMLSVGLDPPDKKALDSLPSNGISDDGTRMVAAVSPLAVMTDDNSEVSKNMTVGEIESSCFQTQRPGSSERLPPIAPTKELDVERIELREETDSNNTLRLPPIHQHLPPRPRASAAVTVSVNVRPRSSGPYARISFIQEQRALASVNYKRDRLEAI</sequence>
<organism evidence="1 2">
    <name type="scientific">Pristionchus entomophagus</name>
    <dbReference type="NCBI Taxonomy" id="358040"/>
    <lineage>
        <taxon>Eukaryota</taxon>
        <taxon>Metazoa</taxon>
        <taxon>Ecdysozoa</taxon>
        <taxon>Nematoda</taxon>
        <taxon>Chromadorea</taxon>
        <taxon>Rhabditida</taxon>
        <taxon>Rhabditina</taxon>
        <taxon>Diplogasteromorpha</taxon>
        <taxon>Diplogasteroidea</taxon>
        <taxon>Neodiplogasteridae</taxon>
        <taxon>Pristionchus</taxon>
    </lineage>
</organism>
<keyword evidence="2" id="KW-1185">Reference proteome</keyword>
<comment type="caution">
    <text evidence="1">The sequence shown here is derived from an EMBL/GenBank/DDBJ whole genome shotgun (WGS) entry which is preliminary data.</text>
</comment>
<dbReference type="EMBL" id="BTSX01000002">
    <property type="protein sequence ID" value="GMS85341.1"/>
    <property type="molecule type" value="Genomic_DNA"/>
</dbReference>
<dbReference type="AlphaFoldDB" id="A0AAV5T0T1"/>
<gene>
    <name evidence="1" type="ORF">PENTCL1PPCAC_7516</name>
</gene>
<evidence type="ECO:0000313" key="2">
    <source>
        <dbReference type="Proteomes" id="UP001432027"/>
    </source>
</evidence>
<dbReference type="Proteomes" id="UP001432027">
    <property type="component" value="Unassembled WGS sequence"/>
</dbReference>
<evidence type="ECO:0000313" key="1">
    <source>
        <dbReference type="EMBL" id="GMS85341.1"/>
    </source>
</evidence>
<reference evidence="1" key="1">
    <citation type="submission" date="2023-10" db="EMBL/GenBank/DDBJ databases">
        <title>Genome assembly of Pristionchus species.</title>
        <authorList>
            <person name="Yoshida K."/>
            <person name="Sommer R.J."/>
        </authorList>
    </citation>
    <scope>NUCLEOTIDE SEQUENCE</scope>
    <source>
        <strain evidence="1">RS0144</strain>
    </source>
</reference>
<protein>
    <submittedName>
        <fullName evidence="1">Uncharacterized protein</fullName>
    </submittedName>
</protein>
<name>A0AAV5T0T1_9BILA</name>
<proteinExistence type="predicted"/>
<accession>A0AAV5T0T1</accession>
<feature type="non-terminal residue" evidence="1">
    <location>
        <position position="203"/>
    </location>
</feature>